<dbReference type="SUPFAM" id="SSF52540">
    <property type="entry name" value="P-loop containing nucleoside triphosphate hydrolases"/>
    <property type="match status" value="1"/>
</dbReference>
<dbReference type="Pfam" id="PF00211">
    <property type="entry name" value="Guanylate_cyc"/>
    <property type="match status" value="1"/>
</dbReference>
<dbReference type="PANTHER" id="PTHR16305:SF28">
    <property type="entry name" value="GUANYLATE CYCLASE DOMAIN-CONTAINING PROTEIN"/>
    <property type="match status" value="1"/>
</dbReference>
<sequence>MAPFLAERPAPYRPENWRKGERKLVTVLFADIRGSLQLIQALDVEQAQHLLDEVTTRLAAAVHRYGGTVCQVLGDGIMALFGAPCALEDHADRACLAALDMVEDIHELRVDGIDAGAVALRIGICSDEVVVRAIVSDLVSHYSAVGTAVHVASRLQQMATPGIPRLAAKTRRMLVRGFELESLGPRPVAGLAEPLELFDLIGPEPPGEPGGSLRNRSEATPLVGRTREMAVLLAEAERALNRRGRLVFVQGEPGMGKSRLARELLAQEPLRGWRRGVAAPALGLPAPWQLLARLLGSLLGVSAGRDADATCRALTESLTRLDESLKALAVPLTACFGLAPDAASWSELDPRQRRERIRQSLLTLLRRLSIENPVVLVAEDLHEADHETLAFLELLAQEIGSMRLLVVATARPPLTPAWLGKPDVLTLRLEPLSTASAAGLLEALLGAAAVGAPLRAELIRRAGGNPFFLEELARAVAASPGDDGSRQGLDVAALPGSVQVVLNARIDRLPWGQRILLRAASVLGELIDLDLLRELDPEAGDELVPWLEALCAAGFLAFDPGAGCYRFRHTLTREAAYSGLLRRQRIELHRRVVRKLEEEDERARDAGALARIAYHAFFAELWERAFDAYRDLAERALARSAVADALFACGRADMALRQLDPTGPSSRLVDLRLLQAEAHFAAGDHAAVAPRVEEARIAAVRLNDQRRVVRALSMSTLAHWARGDLAASVTIGREALATATVLGDFELRVNTAFRLATFLIARGEYEASVGPLEWVIDAIPADGGHERFGLTMVAGVAARAALARALAELDMPERVLLLSDEAMAMAAAIGHGFTTIFAAQEIGLAFLRLDDPDRAALALEPGYALCREAPSHILFPATAAELGYARVLQGERGTGFRLLEAAVAADEQNRLDSQRGQRIGFLAAACLIGGDAERAERLAERALALARRHGERGDEGWLLLLRAAVALHGDAAAAAAASYLSEARDLAEELGMRRLLCRCDAARSRRHDGVTAGGPAGGAPRDLWEFSQTGTAIAGSVLAGGLAGAGTAAGLVQKGRSS</sequence>
<accession>A0ABU8XQD5</accession>
<dbReference type="InterPro" id="IPR041664">
    <property type="entry name" value="AAA_16"/>
</dbReference>
<dbReference type="Proteomes" id="UP001375743">
    <property type="component" value="Unassembled WGS sequence"/>
</dbReference>
<proteinExistence type="predicted"/>
<dbReference type="EMBL" id="JBBLZC010000007">
    <property type="protein sequence ID" value="MEK0083289.1"/>
    <property type="molecule type" value="Genomic_DNA"/>
</dbReference>
<dbReference type="InterPro" id="IPR001054">
    <property type="entry name" value="A/G_cyclase"/>
</dbReference>
<evidence type="ECO:0000256" key="1">
    <source>
        <dbReference type="ARBA" id="ARBA00022741"/>
    </source>
</evidence>
<dbReference type="InterPro" id="IPR027417">
    <property type="entry name" value="P-loop_NTPase"/>
</dbReference>
<protein>
    <submittedName>
        <fullName evidence="4">Adenylate/guanylate cyclase domain-containing protein</fullName>
    </submittedName>
</protein>
<dbReference type="CDD" id="cd07302">
    <property type="entry name" value="CHD"/>
    <property type="match status" value="1"/>
</dbReference>
<dbReference type="InterPro" id="IPR029787">
    <property type="entry name" value="Nucleotide_cyclase"/>
</dbReference>
<organism evidence="4 5">
    <name type="scientific">Benzoatithermus flavus</name>
    <dbReference type="NCBI Taxonomy" id="3108223"/>
    <lineage>
        <taxon>Bacteria</taxon>
        <taxon>Pseudomonadati</taxon>
        <taxon>Pseudomonadota</taxon>
        <taxon>Alphaproteobacteria</taxon>
        <taxon>Geminicoccales</taxon>
        <taxon>Geminicoccaceae</taxon>
        <taxon>Benzoatithermus</taxon>
    </lineage>
</organism>
<keyword evidence="2" id="KW-0067">ATP-binding</keyword>
<dbReference type="SMART" id="SM00044">
    <property type="entry name" value="CYCc"/>
    <property type="match status" value="1"/>
</dbReference>
<dbReference type="InterPro" id="IPR011990">
    <property type="entry name" value="TPR-like_helical_dom_sf"/>
</dbReference>
<feature type="domain" description="Guanylate cyclase" evidence="3">
    <location>
        <begin position="26"/>
        <end position="156"/>
    </location>
</feature>
<keyword evidence="1" id="KW-0547">Nucleotide-binding</keyword>
<dbReference type="PANTHER" id="PTHR16305">
    <property type="entry name" value="TESTICULAR SOLUBLE ADENYLYL CYCLASE"/>
    <property type="match status" value="1"/>
</dbReference>
<name>A0ABU8XQD5_9PROT</name>
<dbReference type="Gene3D" id="1.25.40.10">
    <property type="entry name" value="Tetratricopeptide repeat domain"/>
    <property type="match status" value="1"/>
</dbReference>
<dbReference type="RefSeq" id="WP_418159227.1">
    <property type="nucleotide sequence ID" value="NZ_JBBLZC010000007.1"/>
</dbReference>
<keyword evidence="5" id="KW-1185">Reference proteome</keyword>
<dbReference type="Pfam" id="PF13191">
    <property type="entry name" value="AAA_16"/>
    <property type="match status" value="1"/>
</dbReference>
<dbReference type="SUPFAM" id="SSF55073">
    <property type="entry name" value="Nucleotide cyclase"/>
    <property type="match status" value="1"/>
</dbReference>
<dbReference type="Gene3D" id="3.30.70.1230">
    <property type="entry name" value="Nucleotide cyclase"/>
    <property type="match status" value="1"/>
</dbReference>
<evidence type="ECO:0000256" key="2">
    <source>
        <dbReference type="ARBA" id="ARBA00022840"/>
    </source>
</evidence>
<gene>
    <name evidence="4" type="ORF">U1T56_08995</name>
</gene>
<evidence type="ECO:0000259" key="3">
    <source>
        <dbReference type="PROSITE" id="PS50125"/>
    </source>
</evidence>
<dbReference type="PROSITE" id="PS50125">
    <property type="entry name" value="GUANYLATE_CYCLASE_2"/>
    <property type="match status" value="1"/>
</dbReference>
<evidence type="ECO:0000313" key="5">
    <source>
        <dbReference type="Proteomes" id="UP001375743"/>
    </source>
</evidence>
<comment type="caution">
    <text evidence="4">The sequence shown here is derived from an EMBL/GenBank/DDBJ whole genome shotgun (WGS) entry which is preliminary data.</text>
</comment>
<evidence type="ECO:0000313" key="4">
    <source>
        <dbReference type="EMBL" id="MEK0083289.1"/>
    </source>
</evidence>
<reference evidence="4 5" key="1">
    <citation type="submission" date="2024-01" db="EMBL/GenBank/DDBJ databases">
        <title>Multi-omics insights into the function and evolution of sodium benzoate biodegradation pathways in Benzoatithermus flavus gen. nov., sp. nov. from hot spring.</title>
        <authorList>
            <person name="Hu C.-J."/>
            <person name="Li W.-J."/>
        </authorList>
    </citation>
    <scope>NUCLEOTIDE SEQUENCE [LARGE SCALE GENOMIC DNA]</scope>
    <source>
        <strain evidence="4 5">SYSU G07066</strain>
    </source>
</reference>
<dbReference type="SUPFAM" id="SSF48452">
    <property type="entry name" value="TPR-like"/>
    <property type="match status" value="1"/>
</dbReference>